<evidence type="ECO:0000313" key="2">
    <source>
        <dbReference type="EMBL" id="KAG6956928.1"/>
    </source>
</evidence>
<evidence type="ECO:0000313" key="3">
    <source>
        <dbReference type="Proteomes" id="UP000688947"/>
    </source>
</evidence>
<gene>
    <name evidence="2" type="ORF">JG687_00010294</name>
</gene>
<accession>A0A8T1U8X4</accession>
<dbReference type="AlphaFoldDB" id="A0A8T1U8X4"/>
<protein>
    <submittedName>
        <fullName evidence="2">Uncharacterized protein</fullName>
    </submittedName>
</protein>
<sequence>GDASSSQQAATEPQHSEWPPDQSELYDVDDIAKIPALQHEKYLGVRVYFIDVKFHLRSVLLGTRHFSPLYGERDQGIRGPFERWLISILRDFGRSFSDFFGATADSGPDVKWMMQSGLGLRWEWCVPHMVNASTKMACGLTRKTFNPEMSELLNKISKTVYDTVSNSTMGDFLPSLMTMLGQGSGAERIGYKPHRFMEMAATMQRILDKWPALKAWYQERDAKVVREGKVPTGFPLTGCYQHFGQLLSILTPIILVNKRAQAEDAKQVQVLLSLYTVRMTNLVLDQPIRRYDTTPKTPVFIRPYQLTSLVSNTRKLLRTVFYKNFFWRYSDPEYIDNGSYIFEMQLMLLPSANQLGGGQWMKSSKPLPGQKAKLSNSRYVATSLKFALQLLTD</sequence>
<dbReference type="OrthoDB" id="120971at2759"/>
<reference evidence="2" key="1">
    <citation type="submission" date="2021-01" db="EMBL/GenBank/DDBJ databases">
        <title>Phytophthora aleatoria, a newly-described species from Pinus radiata is distinct from Phytophthora cactorum isolates based on comparative genomics.</title>
        <authorList>
            <person name="Mcdougal R."/>
            <person name="Panda P."/>
            <person name="Williams N."/>
            <person name="Studholme D.J."/>
        </authorList>
    </citation>
    <scope>NUCLEOTIDE SEQUENCE</scope>
    <source>
        <strain evidence="2">NZFS 3830</strain>
    </source>
</reference>
<dbReference type="EMBL" id="JAENGZ010000577">
    <property type="protein sequence ID" value="KAG6956928.1"/>
    <property type="molecule type" value="Genomic_DNA"/>
</dbReference>
<organism evidence="2 3">
    <name type="scientific">Phytophthora cactorum</name>
    <dbReference type="NCBI Taxonomy" id="29920"/>
    <lineage>
        <taxon>Eukaryota</taxon>
        <taxon>Sar</taxon>
        <taxon>Stramenopiles</taxon>
        <taxon>Oomycota</taxon>
        <taxon>Peronosporomycetes</taxon>
        <taxon>Peronosporales</taxon>
        <taxon>Peronosporaceae</taxon>
        <taxon>Phytophthora</taxon>
    </lineage>
</organism>
<evidence type="ECO:0000256" key="1">
    <source>
        <dbReference type="SAM" id="MobiDB-lite"/>
    </source>
</evidence>
<dbReference type="VEuPathDB" id="FungiDB:PC110_g15374"/>
<name>A0A8T1U8X4_9STRA</name>
<dbReference type="Proteomes" id="UP000688947">
    <property type="component" value="Unassembled WGS sequence"/>
</dbReference>
<feature type="compositionally biased region" description="Polar residues" evidence="1">
    <location>
        <begin position="1"/>
        <end position="13"/>
    </location>
</feature>
<comment type="caution">
    <text evidence="2">The sequence shown here is derived from an EMBL/GenBank/DDBJ whole genome shotgun (WGS) entry which is preliminary data.</text>
</comment>
<dbReference type="VEuPathDB" id="FungiDB:PC110_g21872"/>
<proteinExistence type="predicted"/>
<feature type="non-terminal residue" evidence="2">
    <location>
        <position position="393"/>
    </location>
</feature>
<feature type="region of interest" description="Disordered" evidence="1">
    <location>
        <begin position="1"/>
        <end position="22"/>
    </location>
</feature>